<evidence type="ECO:0000256" key="1">
    <source>
        <dbReference type="SAM" id="Coils"/>
    </source>
</evidence>
<dbReference type="InterPro" id="IPR057678">
    <property type="entry name" value="DUF7918"/>
</dbReference>
<reference evidence="3 4" key="3">
    <citation type="journal article" date="2015" name="Genome Announc.">
        <title>Draft Genome Sequence of the Archiascomycetous Yeast Saitoella complicata.</title>
        <authorList>
            <person name="Yamauchi K."/>
            <person name="Kondo S."/>
            <person name="Hamamoto M."/>
            <person name="Takahashi Y."/>
            <person name="Ogura Y."/>
            <person name="Hayashi T."/>
            <person name="Nishida H."/>
        </authorList>
    </citation>
    <scope>NUCLEOTIDE SEQUENCE [LARGE SCALE GENOMIC DNA]</scope>
    <source>
        <strain evidence="3 4">NRRL Y-17804</strain>
    </source>
</reference>
<feature type="domain" description="DUF7918" evidence="2">
    <location>
        <begin position="7"/>
        <end position="211"/>
    </location>
</feature>
<evidence type="ECO:0000259" key="2">
    <source>
        <dbReference type="Pfam" id="PF25534"/>
    </source>
</evidence>
<dbReference type="AlphaFoldDB" id="A0A0E9NBM2"/>
<keyword evidence="4" id="KW-1185">Reference proteome</keyword>
<dbReference type="PANTHER" id="PTHR36223:SF1">
    <property type="entry name" value="TRANSCRIPTION ELONGATION FACTOR EAF N-TERMINAL DOMAIN-CONTAINING PROTEIN"/>
    <property type="match status" value="1"/>
</dbReference>
<dbReference type="EMBL" id="BACD03000008">
    <property type="protein sequence ID" value="GAO47239.1"/>
    <property type="molecule type" value="Genomic_DNA"/>
</dbReference>
<proteinExistence type="predicted"/>
<dbReference type="Proteomes" id="UP000033140">
    <property type="component" value="Unassembled WGS sequence"/>
</dbReference>
<protein>
    <recommendedName>
        <fullName evidence="2">DUF7918 domain-containing protein</fullName>
    </recommendedName>
</protein>
<evidence type="ECO:0000313" key="3">
    <source>
        <dbReference type="EMBL" id="GAO47239.1"/>
    </source>
</evidence>
<reference evidence="3 4" key="1">
    <citation type="journal article" date="2011" name="J. Gen. Appl. Microbiol.">
        <title>Draft genome sequencing of the enigmatic yeast Saitoella complicata.</title>
        <authorList>
            <person name="Nishida H."/>
            <person name="Hamamoto M."/>
            <person name="Sugiyama J."/>
        </authorList>
    </citation>
    <scope>NUCLEOTIDE SEQUENCE [LARGE SCALE GENOMIC DNA]</scope>
    <source>
        <strain evidence="3 4">NRRL Y-17804</strain>
    </source>
</reference>
<accession>A0A0E9NBM2</accession>
<comment type="caution">
    <text evidence="3">The sequence shown here is derived from an EMBL/GenBank/DDBJ whole genome shotgun (WGS) entry which is preliminary data.</text>
</comment>
<feature type="coiled-coil region" evidence="1">
    <location>
        <begin position="238"/>
        <end position="265"/>
    </location>
</feature>
<name>A0A0E9NBM2_SAICN</name>
<sequence length="296" mass="33954">MISYRGFSAQVLCGSIPLTEYQIQYDEEGRTVTCFIESEPGKEYSVKSSWQGLDPDHKHHDAIARLYVDGIKITPGKYLHFTPNSCRSWLGEQVNPQQSGLSFSRKFVQQVHDRDHCETNVARVENLGTIKVLLYHCTETVPDPVVNYTDFDATKPIDERKMKAIKVPEHCTEVAPKEFRFACTVHDRHPYVTFVFKYRSRDFLEIKGIIPGFNAELQALAPNHKRERSGTLTGEEEVEVIRRQVRKLEAEKARMKEREIRLRGEIRCDLTGEAPVEKTVPAAEKVCDIVDLTEDD</sequence>
<keyword evidence="1" id="KW-0175">Coiled coil</keyword>
<dbReference type="Pfam" id="PF25534">
    <property type="entry name" value="DUF7918"/>
    <property type="match status" value="1"/>
</dbReference>
<reference evidence="3 4" key="2">
    <citation type="journal article" date="2014" name="J. Gen. Appl. Microbiol.">
        <title>The early diverging ascomycetous budding yeast Saitoella complicata has three histone deacetylases belonging to the Clr6, Hos2, and Rpd3 lineages.</title>
        <authorList>
            <person name="Nishida H."/>
            <person name="Matsumoto T."/>
            <person name="Kondo S."/>
            <person name="Hamamoto M."/>
            <person name="Yoshikawa H."/>
        </authorList>
    </citation>
    <scope>NUCLEOTIDE SEQUENCE [LARGE SCALE GENOMIC DNA]</scope>
    <source>
        <strain evidence="3 4">NRRL Y-17804</strain>
    </source>
</reference>
<dbReference type="PANTHER" id="PTHR36223">
    <property type="entry name" value="BETA-LACTAMASE-TYPE TRANSPEPTIDASE FOLD DOMAIN CONTAINING PROTEIN"/>
    <property type="match status" value="1"/>
</dbReference>
<evidence type="ECO:0000313" key="4">
    <source>
        <dbReference type="Proteomes" id="UP000033140"/>
    </source>
</evidence>
<organism evidence="3 4">
    <name type="scientific">Saitoella complicata (strain BCRC 22490 / CBS 7301 / JCM 7358 / NBRC 10748 / NRRL Y-17804)</name>
    <dbReference type="NCBI Taxonomy" id="698492"/>
    <lineage>
        <taxon>Eukaryota</taxon>
        <taxon>Fungi</taxon>
        <taxon>Dikarya</taxon>
        <taxon>Ascomycota</taxon>
        <taxon>Taphrinomycotina</taxon>
        <taxon>Taphrinomycotina incertae sedis</taxon>
        <taxon>Saitoella</taxon>
    </lineage>
</organism>
<gene>
    <name evidence="3" type="ORF">G7K_1449-t1</name>
</gene>